<dbReference type="PANTHER" id="PTHR34452:SF7">
    <property type="entry name" value="MYOSIN HEAVY CHAIN-RELATED PROTEIN"/>
    <property type="match status" value="1"/>
</dbReference>
<keyword evidence="1" id="KW-0175">Coiled coil</keyword>
<dbReference type="EMBL" id="CP136891">
    <property type="protein sequence ID" value="WOK98781.1"/>
    <property type="molecule type" value="Genomic_DNA"/>
</dbReference>
<keyword evidence="5" id="KW-1185">Reference proteome</keyword>
<feature type="region of interest" description="Disordered" evidence="2">
    <location>
        <begin position="230"/>
        <end position="249"/>
    </location>
</feature>
<feature type="coiled-coil region" evidence="1">
    <location>
        <begin position="504"/>
        <end position="599"/>
    </location>
</feature>
<name>A0AAQ3JZ69_9LILI</name>
<dbReference type="AlphaFoldDB" id="A0AAQ3JZ69"/>
<feature type="region of interest" description="Disordered" evidence="2">
    <location>
        <begin position="868"/>
        <end position="894"/>
    </location>
</feature>
<accession>A0AAQ3JZ69</accession>
<proteinExistence type="predicted"/>
<reference evidence="4 5" key="1">
    <citation type="submission" date="2023-10" db="EMBL/GenBank/DDBJ databases">
        <title>Chromosome-scale genome assembly provides insights into flower coloration mechanisms of Canna indica.</title>
        <authorList>
            <person name="Li C."/>
        </authorList>
    </citation>
    <scope>NUCLEOTIDE SEQUENCE [LARGE SCALE GENOMIC DNA]</scope>
    <source>
        <tissue evidence="4">Flower</tissue>
    </source>
</reference>
<feature type="domain" description="C2 NT-type" evidence="3">
    <location>
        <begin position="6"/>
        <end position="143"/>
    </location>
</feature>
<evidence type="ECO:0000259" key="3">
    <source>
        <dbReference type="PROSITE" id="PS51840"/>
    </source>
</evidence>
<dbReference type="Proteomes" id="UP001327560">
    <property type="component" value="Chromosome 2"/>
</dbReference>
<dbReference type="InterPro" id="IPR019448">
    <property type="entry name" value="NT-C2"/>
</dbReference>
<feature type="region of interest" description="Disordered" evidence="2">
    <location>
        <begin position="278"/>
        <end position="302"/>
    </location>
</feature>
<evidence type="ECO:0000256" key="2">
    <source>
        <dbReference type="SAM" id="MobiDB-lite"/>
    </source>
</evidence>
<protein>
    <submittedName>
        <fullName evidence="4">Centromere-associated protein E-like isoform X1</fullName>
    </submittedName>
</protein>
<feature type="coiled-coil region" evidence="1">
    <location>
        <begin position="625"/>
        <end position="762"/>
    </location>
</feature>
<dbReference type="Pfam" id="PF10358">
    <property type="entry name" value="NT-C2"/>
    <property type="match status" value="1"/>
</dbReference>
<dbReference type="PANTHER" id="PTHR34452">
    <property type="entry name" value="MYOSIN HEAVY CHAIN-RELATED PROTEIN"/>
    <property type="match status" value="1"/>
</dbReference>
<evidence type="ECO:0000256" key="1">
    <source>
        <dbReference type="SAM" id="Coils"/>
    </source>
</evidence>
<dbReference type="PROSITE" id="PS51840">
    <property type="entry name" value="C2_NT"/>
    <property type="match status" value="1"/>
</dbReference>
<feature type="coiled-coil region" evidence="1">
    <location>
        <begin position="332"/>
        <end position="373"/>
    </location>
</feature>
<gene>
    <name evidence="4" type="ORF">Cni_G07493</name>
</gene>
<evidence type="ECO:0000313" key="4">
    <source>
        <dbReference type="EMBL" id="WOK98781.1"/>
    </source>
</evidence>
<evidence type="ECO:0000313" key="5">
    <source>
        <dbReference type="Proteomes" id="UP001327560"/>
    </source>
</evidence>
<sequence>MFKAARWRSEKNRAKAVFKLQFKATQVTQSGSQPLMVVLVPADIGRPTARTGKAAAAADGTCSWANPVYEAVKLVRNPTTGKMDEKVYRFILSPTGSGKAGFLGEVTMNLADYAEVFEAASVSLPLKPSSTGTILHVSIQRIEGDGKGREGDEVGEVMIKQQRKILPSQLKKWNIEDSIQSSRGINSIKFIKDGSHITQSRSKFVSSRDIPKDTDFDGSILKSYSFDAISQSDSDSSSNIYTPRDNGVKHQSFQRTSTTFLAPLTNITKKLVLNSGDWSGTPAPDENADALTSTSGDAGLDEKPCDSLDIIEKLRSDVVILTRKVEVSDLEMQNLRKQISRETSRGQDLLRELSSLKEERDALRRDCEELRLSEKRTKIDGRISTRLQHDGDDSFSLLEDIKQELDHERNQNVHLRLQLRMMQQSNSESIFPMKDLAGLLEPKNKETICMKCGNIVLEMETCKLGNEISLLPKSDCSYEEQCALSAQVDECYDVKTDYSQQNSIVDIDDEIDFYRQDNEELEIQMEQLALDYEILKQENHDISTKLQQMQVREQLRTQYECSAHVAIINDLESRVECLEKELQKQAEAFETNIEILTCSKVEQEKRAILAEEALRNAKWNICNIVERLQENFRSLSAQMAFTLKENEKIVKQVLRQAAELQLQKNIVEEMLEKSKRDLVSMQDQYRMKFKQLIGLIDFKSKEVDRLLLDLKDKQREIENYKLAEEERQKISLEEMHLLQAEIKKLKSDRSILSEQNKEEEKLLLYMEPLRTSSKECEVSLVKGHLEIDLLKKEIAVLKEENQLLKENDDVRHEDDEKDTVMTELKSKAEYLGPQYSGLKLVLYENEFDKQRPRRSLIDLSGGILEELTTSTGEDGLYDGDTTTSNVKRPPQKVS</sequence>
<organism evidence="4 5">
    <name type="scientific">Canna indica</name>
    <name type="common">Indian-shot</name>
    <dbReference type="NCBI Taxonomy" id="4628"/>
    <lineage>
        <taxon>Eukaryota</taxon>
        <taxon>Viridiplantae</taxon>
        <taxon>Streptophyta</taxon>
        <taxon>Embryophyta</taxon>
        <taxon>Tracheophyta</taxon>
        <taxon>Spermatophyta</taxon>
        <taxon>Magnoliopsida</taxon>
        <taxon>Liliopsida</taxon>
        <taxon>Zingiberales</taxon>
        <taxon>Cannaceae</taxon>
        <taxon>Canna</taxon>
    </lineage>
</organism>